<gene>
    <name evidence="12" type="ORF">EVEC_LOCUS3211</name>
</gene>
<evidence type="ECO:0000256" key="4">
    <source>
        <dbReference type="ARBA" id="ARBA00022833"/>
    </source>
</evidence>
<keyword evidence="4" id="KW-0862">Zinc</keyword>
<dbReference type="Pfam" id="PF12269">
    <property type="entry name" value="CpG_bind_C"/>
    <property type="match status" value="1"/>
</dbReference>
<dbReference type="PANTHER" id="PTHR46174:SF1">
    <property type="entry name" value="CXXC-TYPE ZINC FINGER PROTEIN 1"/>
    <property type="match status" value="1"/>
</dbReference>
<dbReference type="WBParaSite" id="EVEC_0000350301-mRNA-1">
    <property type="protein sequence ID" value="EVEC_0000350301-mRNA-1"/>
    <property type="gene ID" value="EVEC_0000350301"/>
</dbReference>
<feature type="compositionally biased region" description="Basic and acidic residues" evidence="10">
    <location>
        <begin position="165"/>
        <end position="194"/>
    </location>
</feature>
<evidence type="ECO:0000256" key="8">
    <source>
        <dbReference type="ARBA" id="ARBA00023242"/>
    </source>
</evidence>
<keyword evidence="13" id="KW-1185">Reference proteome</keyword>
<reference evidence="14" key="1">
    <citation type="submission" date="2017-02" db="UniProtKB">
        <authorList>
            <consortium name="WormBaseParasite"/>
        </authorList>
    </citation>
    <scope>IDENTIFICATION</scope>
</reference>
<dbReference type="InterPro" id="IPR022056">
    <property type="entry name" value="CpG-bd_C"/>
</dbReference>
<comment type="subcellular location">
    <subcellularLocation>
        <location evidence="1">Nucleus</location>
    </subcellularLocation>
</comment>
<dbReference type="STRING" id="51028.A0A0N4V0Q3"/>
<dbReference type="EMBL" id="UXUI01007533">
    <property type="protein sequence ID" value="VDD88068.1"/>
    <property type="molecule type" value="Genomic_DNA"/>
</dbReference>
<dbReference type="GO" id="GO:0008270">
    <property type="term" value="F:zinc ion binding"/>
    <property type="evidence" value="ECO:0007669"/>
    <property type="project" value="UniProtKB-KW"/>
</dbReference>
<dbReference type="InterPro" id="IPR037869">
    <property type="entry name" value="Spp1/CFP1"/>
</dbReference>
<evidence type="ECO:0000256" key="5">
    <source>
        <dbReference type="ARBA" id="ARBA00023015"/>
    </source>
</evidence>
<keyword evidence="3" id="KW-0863">Zinc-finger</keyword>
<dbReference type="OrthoDB" id="419183at2759"/>
<feature type="region of interest" description="Disordered" evidence="10">
    <location>
        <begin position="142"/>
        <end position="205"/>
    </location>
</feature>
<dbReference type="Proteomes" id="UP000274131">
    <property type="component" value="Unassembled WGS sequence"/>
</dbReference>
<feature type="domain" description="CpG binding protein C-terminal" evidence="11">
    <location>
        <begin position="9"/>
        <end position="135"/>
    </location>
</feature>
<organism evidence="14">
    <name type="scientific">Enterobius vermicularis</name>
    <name type="common">Human pinworm</name>
    <dbReference type="NCBI Taxonomy" id="51028"/>
    <lineage>
        <taxon>Eukaryota</taxon>
        <taxon>Metazoa</taxon>
        <taxon>Ecdysozoa</taxon>
        <taxon>Nematoda</taxon>
        <taxon>Chromadorea</taxon>
        <taxon>Rhabditida</taxon>
        <taxon>Spirurina</taxon>
        <taxon>Oxyuridomorpha</taxon>
        <taxon>Oxyuroidea</taxon>
        <taxon>Oxyuridae</taxon>
        <taxon>Enterobius</taxon>
    </lineage>
</organism>
<evidence type="ECO:0000256" key="1">
    <source>
        <dbReference type="ARBA" id="ARBA00004123"/>
    </source>
</evidence>
<evidence type="ECO:0000256" key="2">
    <source>
        <dbReference type="ARBA" id="ARBA00022723"/>
    </source>
</evidence>
<sequence>MLGLYDAVANPCNLYCEAYNKINKTYCKRLRVLCSEHYKPGVEEELKICGFPLIWNRSEYRPLCKMFADPNSFMSIGFCLRKRKECYQHHNWIQNVLGLIDVELMNKLIKIDECLGKKRWLQITDKIRGDVLSLMCNETIPSRNNRNSSGGTSFSDTPPDFRAMPNDDPKSSETTRKESPEIKWELENEDEVKNQSHCKSSDTVTPQAVHNAAAAKNLLSPVNVCNGSKDFISAKGQDNSAVHISESRSTSSVINETNQL</sequence>
<feature type="compositionally biased region" description="Polar residues" evidence="10">
    <location>
        <begin position="195"/>
        <end position="205"/>
    </location>
</feature>
<evidence type="ECO:0000313" key="12">
    <source>
        <dbReference type="EMBL" id="VDD88068.1"/>
    </source>
</evidence>
<protein>
    <recommendedName>
        <fullName evidence="9">CXXC-type zinc finger protein 1</fullName>
    </recommendedName>
</protein>
<keyword evidence="6" id="KW-0238">DNA-binding</keyword>
<evidence type="ECO:0000256" key="7">
    <source>
        <dbReference type="ARBA" id="ARBA00023163"/>
    </source>
</evidence>
<evidence type="ECO:0000256" key="10">
    <source>
        <dbReference type="SAM" id="MobiDB-lite"/>
    </source>
</evidence>
<keyword evidence="7" id="KW-0804">Transcription</keyword>
<keyword evidence="2" id="KW-0479">Metal-binding</keyword>
<evidence type="ECO:0000259" key="11">
    <source>
        <dbReference type="Pfam" id="PF12269"/>
    </source>
</evidence>
<proteinExistence type="predicted"/>
<name>A0A0N4V0Q3_ENTVE</name>
<keyword evidence="8" id="KW-0539">Nucleus</keyword>
<evidence type="ECO:0000313" key="14">
    <source>
        <dbReference type="WBParaSite" id="EVEC_0000350301-mRNA-1"/>
    </source>
</evidence>
<evidence type="ECO:0000256" key="6">
    <source>
        <dbReference type="ARBA" id="ARBA00023125"/>
    </source>
</evidence>
<dbReference type="PANTHER" id="PTHR46174">
    <property type="entry name" value="CXXC-TYPE ZINC FINGER PROTEIN 1"/>
    <property type="match status" value="1"/>
</dbReference>
<dbReference type="AlphaFoldDB" id="A0A0N4V0Q3"/>
<keyword evidence="5" id="KW-0805">Transcription regulation</keyword>
<dbReference type="GO" id="GO:0048188">
    <property type="term" value="C:Set1C/COMPASS complex"/>
    <property type="evidence" value="ECO:0007669"/>
    <property type="project" value="InterPro"/>
</dbReference>
<dbReference type="GO" id="GO:0045893">
    <property type="term" value="P:positive regulation of DNA-templated transcription"/>
    <property type="evidence" value="ECO:0007669"/>
    <property type="project" value="TreeGrafter"/>
</dbReference>
<evidence type="ECO:0000256" key="3">
    <source>
        <dbReference type="ARBA" id="ARBA00022771"/>
    </source>
</evidence>
<reference evidence="12 13" key="2">
    <citation type="submission" date="2018-10" db="EMBL/GenBank/DDBJ databases">
        <authorList>
            <consortium name="Pathogen Informatics"/>
        </authorList>
    </citation>
    <scope>NUCLEOTIDE SEQUENCE [LARGE SCALE GENOMIC DNA]</scope>
</reference>
<dbReference type="GO" id="GO:0003677">
    <property type="term" value="F:DNA binding"/>
    <property type="evidence" value="ECO:0007669"/>
    <property type="project" value="UniProtKB-KW"/>
</dbReference>
<evidence type="ECO:0000313" key="13">
    <source>
        <dbReference type="Proteomes" id="UP000274131"/>
    </source>
</evidence>
<accession>A0A0N4V0Q3</accession>
<feature type="region of interest" description="Disordered" evidence="10">
    <location>
        <begin position="236"/>
        <end position="260"/>
    </location>
</feature>
<feature type="compositionally biased region" description="Low complexity" evidence="10">
    <location>
        <begin position="142"/>
        <end position="151"/>
    </location>
</feature>
<evidence type="ECO:0000256" key="9">
    <source>
        <dbReference type="ARBA" id="ARBA00023828"/>
    </source>
</evidence>